<comment type="caution">
    <text evidence="2">The sequence shown here is derived from an EMBL/GenBank/DDBJ whole genome shotgun (WGS) entry which is preliminary data.</text>
</comment>
<dbReference type="AlphaFoldDB" id="A0A9N8WGQ7"/>
<reference evidence="2" key="1">
    <citation type="submission" date="2021-06" db="EMBL/GenBank/DDBJ databases">
        <authorList>
            <person name="Kallberg Y."/>
            <person name="Tangrot J."/>
            <person name="Rosling A."/>
        </authorList>
    </citation>
    <scope>NUCLEOTIDE SEQUENCE</scope>
    <source>
        <strain evidence="2">IN212</strain>
    </source>
</reference>
<sequence length="165" mass="18998">MSILCKYDPKGHYANVADATKRQPIISVTSELVMMKRSTYPNQGNSKTSDDKSIKDRKSRNEELEKLVEKFSPPPNKKQPRNVTKNINEDPQEESFSRAKRLKSAINQVNEIKVQYNAEVQHNAVNLTRSDENSAEHLYTTVEMDTNRLYLDEEQPNNLDDEDTP</sequence>
<feature type="region of interest" description="Disordered" evidence="1">
    <location>
        <begin position="37"/>
        <end position="99"/>
    </location>
</feature>
<feature type="compositionally biased region" description="Basic and acidic residues" evidence="1">
    <location>
        <begin position="48"/>
        <end position="69"/>
    </location>
</feature>
<dbReference type="Proteomes" id="UP000789396">
    <property type="component" value="Unassembled WGS sequence"/>
</dbReference>
<evidence type="ECO:0000313" key="2">
    <source>
        <dbReference type="EMBL" id="CAG8486697.1"/>
    </source>
</evidence>
<name>A0A9N8WGQ7_9GLOM</name>
<evidence type="ECO:0000313" key="3">
    <source>
        <dbReference type="Proteomes" id="UP000789396"/>
    </source>
</evidence>
<protein>
    <submittedName>
        <fullName evidence="2">16118_t:CDS:1</fullName>
    </submittedName>
</protein>
<proteinExistence type="predicted"/>
<dbReference type="EMBL" id="CAJVPZ010001202">
    <property type="protein sequence ID" value="CAG8486697.1"/>
    <property type="molecule type" value="Genomic_DNA"/>
</dbReference>
<evidence type="ECO:0000256" key="1">
    <source>
        <dbReference type="SAM" id="MobiDB-lite"/>
    </source>
</evidence>
<gene>
    <name evidence="2" type="ORF">RFULGI_LOCUS1794</name>
</gene>
<keyword evidence="3" id="KW-1185">Reference proteome</keyword>
<organism evidence="2 3">
    <name type="scientific">Racocetra fulgida</name>
    <dbReference type="NCBI Taxonomy" id="60492"/>
    <lineage>
        <taxon>Eukaryota</taxon>
        <taxon>Fungi</taxon>
        <taxon>Fungi incertae sedis</taxon>
        <taxon>Mucoromycota</taxon>
        <taxon>Glomeromycotina</taxon>
        <taxon>Glomeromycetes</taxon>
        <taxon>Diversisporales</taxon>
        <taxon>Gigasporaceae</taxon>
        <taxon>Racocetra</taxon>
    </lineage>
</organism>
<accession>A0A9N8WGQ7</accession>